<evidence type="ECO:0000313" key="4">
    <source>
        <dbReference type="Proteomes" id="UP000078340"/>
    </source>
</evidence>
<dbReference type="AlphaFoldDB" id="A0A179HG34"/>
<dbReference type="EMBL" id="LSBH01000004">
    <property type="protein sequence ID" value="OAQ80066.1"/>
    <property type="molecule type" value="Genomic_DNA"/>
</dbReference>
<sequence>MPRGRQRYRGTREPVPSWAWTWGLGAAARLPWLVAQRVPHTLLCSVWYSVLRPLLARAVFQTPVWRAPGDGTPGPRRVSAGYPAPGRPKPARRPDSQAEA</sequence>
<protein>
    <submittedName>
        <fullName evidence="3">Uncharacterized protein</fullName>
    </submittedName>
</protein>
<evidence type="ECO:0000256" key="1">
    <source>
        <dbReference type="SAM" id="MobiDB-lite"/>
    </source>
</evidence>
<dbReference type="Proteomes" id="UP000078240">
    <property type="component" value="Unassembled WGS sequence"/>
</dbReference>
<dbReference type="Proteomes" id="UP000078340">
    <property type="component" value="Unassembled WGS sequence"/>
</dbReference>
<comment type="caution">
    <text evidence="3">The sequence shown here is derived from an EMBL/GenBank/DDBJ whole genome shotgun (WGS) entry which is preliminary data.</text>
</comment>
<accession>A0A179HG34</accession>
<dbReference type="EMBL" id="LSBI01000006">
    <property type="protein sequence ID" value="OAQ88531.1"/>
    <property type="molecule type" value="Genomic_DNA"/>
</dbReference>
<name>A0A179HG34_PURLI</name>
<evidence type="ECO:0000313" key="3">
    <source>
        <dbReference type="EMBL" id="OAQ88531.1"/>
    </source>
</evidence>
<evidence type="ECO:0000313" key="2">
    <source>
        <dbReference type="EMBL" id="OAQ80066.1"/>
    </source>
</evidence>
<gene>
    <name evidence="2" type="ORF">VFPBJ_05651</name>
    <name evidence="3" type="ORF">VFPFJ_06996</name>
</gene>
<reference evidence="3 4" key="1">
    <citation type="submission" date="2016-02" db="EMBL/GenBank/DDBJ databases">
        <title>Biosynthesis of antibiotic leucinostatins and their inhibition on Phytophthora in bio-control Purpureocillium lilacinum.</title>
        <authorList>
            <person name="Wang G."/>
            <person name="Liu Z."/>
            <person name="Lin R."/>
            <person name="Li E."/>
            <person name="Mao Z."/>
            <person name="Ling J."/>
            <person name="Yin W."/>
            <person name="Xie B."/>
        </authorList>
    </citation>
    <scope>NUCLEOTIDE SEQUENCE [LARGE SCALE GENOMIC DNA]</scope>
    <source>
        <strain evidence="2">PLBJ-1</strain>
        <strain evidence="3">PLFJ-1</strain>
    </source>
</reference>
<proteinExistence type="predicted"/>
<feature type="region of interest" description="Disordered" evidence="1">
    <location>
        <begin position="65"/>
        <end position="100"/>
    </location>
</feature>
<organism evidence="3 4">
    <name type="scientific">Purpureocillium lilacinum</name>
    <name type="common">Paecilomyces lilacinus</name>
    <dbReference type="NCBI Taxonomy" id="33203"/>
    <lineage>
        <taxon>Eukaryota</taxon>
        <taxon>Fungi</taxon>
        <taxon>Dikarya</taxon>
        <taxon>Ascomycota</taxon>
        <taxon>Pezizomycotina</taxon>
        <taxon>Sordariomycetes</taxon>
        <taxon>Hypocreomycetidae</taxon>
        <taxon>Hypocreales</taxon>
        <taxon>Ophiocordycipitaceae</taxon>
        <taxon>Purpureocillium</taxon>
    </lineage>
</organism>